<protein>
    <submittedName>
        <fullName evidence="3">Isochorismatase family protein</fullName>
    </submittedName>
</protein>
<sequence length="175" mass="18993">MHRESTALLVVDVQAGFISPYTQRALPRIHELIESDAFDLVIATRFHNPEGSPYRKFIKWDRLSTPEEIALDPKVEQSADVVIDKATYMAGDEIAASLKAFGIAKVLVVGIDTDVCVLQNAAYLFDHGFEVSIDLEGCATNGGAEADAAAVRLLERTIGRDHVLGSQHQTLASTG</sequence>
<dbReference type="EMBL" id="CP033897">
    <property type="protein sequence ID" value="AZA11657.1"/>
    <property type="molecule type" value="Genomic_DNA"/>
</dbReference>
<dbReference type="PANTHER" id="PTHR43540">
    <property type="entry name" value="PEROXYUREIDOACRYLATE/UREIDOACRYLATE AMIDOHYDROLASE-RELATED"/>
    <property type="match status" value="1"/>
</dbReference>
<dbReference type="PANTHER" id="PTHR43540:SF6">
    <property type="entry name" value="ISOCHORISMATASE-LIKE DOMAIN-CONTAINING PROTEIN"/>
    <property type="match status" value="1"/>
</dbReference>
<organism evidence="3 4">
    <name type="scientific">Corynebacterium gerontici</name>
    <dbReference type="NCBI Taxonomy" id="2079234"/>
    <lineage>
        <taxon>Bacteria</taxon>
        <taxon>Bacillati</taxon>
        <taxon>Actinomycetota</taxon>
        <taxon>Actinomycetes</taxon>
        <taxon>Mycobacteriales</taxon>
        <taxon>Corynebacteriaceae</taxon>
        <taxon>Corynebacterium</taxon>
    </lineage>
</organism>
<accession>A0A3G6J111</accession>
<keyword evidence="4" id="KW-1185">Reference proteome</keyword>
<dbReference type="Proteomes" id="UP000271587">
    <property type="component" value="Chromosome"/>
</dbReference>
<dbReference type="CDD" id="cd00431">
    <property type="entry name" value="cysteine_hydrolases"/>
    <property type="match status" value="1"/>
</dbReference>
<dbReference type="OrthoDB" id="9814140at2"/>
<dbReference type="InterPro" id="IPR050272">
    <property type="entry name" value="Isochorismatase-like_hydrls"/>
</dbReference>
<feature type="domain" description="Isochorismatase-like" evidence="2">
    <location>
        <begin position="6"/>
        <end position="153"/>
    </location>
</feature>
<name>A0A3G6J111_9CORY</name>
<evidence type="ECO:0000313" key="4">
    <source>
        <dbReference type="Proteomes" id="UP000271587"/>
    </source>
</evidence>
<evidence type="ECO:0000256" key="1">
    <source>
        <dbReference type="ARBA" id="ARBA00022801"/>
    </source>
</evidence>
<proteinExistence type="predicted"/>
<evidence type="ECO:0000259" key="2">
    <source>
        <dbReference type="Pfam" id="PF00857"/>
    </source>
</evidence>
<evidence type="ECO:0000313" key="3">
    <source>
        <dbReference type="EMBL" id="AZA11657.1"/>
    </source>
</evidence>
<dbReference type="SUPFAM" id="SSF52499">
    <property type="entry name" value="Isochorismatase-like hydrolases"/>
    <property type="match status" value="1"/>
</dbReference>
<gene>
    <name evidence="3" type="ORF">CGERO_06785</name>
</gene>
<dbReference type="InterPro" id="IPR000868">
    <property type="entry name" value="Isochorismatase-like_dom"/>
</dbReference>
<keyword evidence="1" id="KW-0378">Hydrolase</keyword>
<dbReference type="GO" id="GO:0016787">
    <property type="term" value="F:hydrolase activity"/>
    <property type="evidence" value="ECO:0007669"/>
    <property type="project" value="UniProtKB-KW"/>
</dbReference>
<dbReference type="Gene3D" id="3.40.50.850">
    <property type="entry name" value="Isochorismatase-like"/>
    <property type="match status" value="1"/>
</dbReference>
<reference evidence="3 4" key="1">
    <citation type="submission" date="2018-11" db="EMBL/GenBank/DDBJ databases">
        <authorList>
            <person name="Kleinhagauer T."/>
            <person name="Glaeser S.P."/>
            <person name="Spergser J."/>
            <person name="Ruckert C."/>
            <person name="Kaempfer P."/>
            <person name="Busse H.-J."/>
        </authorList>
    </citation>
    <scope>NUCLEOTIDE SEQUENCE [LARGE SCALE GENOMIC DNA]</scope>
    <source>
        <strain evidence="3 4">W8</strain>
    </source>
</reference>
<dbReference type="Pfam" id="PF00857">
    <property type="entry name" value="Isochorismatase"/>
    <property type="match status" value="1"/>
</dbReference>
<dbReference type="RefSeq" id="WP_123934418.1">
    <property type="nucleotide sequence ID" value="NZ_CP033897.1"/>
</dbReference>
<dbReference type="InterPro" id="IPR036380">
    <property type="entry name" value="Isochorismatase-like_sf"/>
</dbReference>
<dbReference type="KEGG" id="cgk:CGERO_06785"/>
<dbReference type="AlphaFoldDB" id="A0A3G6J111"/>